<dbReference type="Gene3D" id="2.10.70.10">
    <property type="entry name" value="Complement Module, domain 1"/>
    <property type="match status" value="1"/>
</dbReference>
<dbReference type="InterPro" id="IPR009091">
    <property type="entry name" value="RCC1/BLIP-II"/>
</dbReference>
<sequence length="726" mass="77552">MISIQLSTLLVFGVFGVSSATTTCLLPLLAGSDSNCHCPDVSKQAELKPTRKIFASARGGSSCMVSGGKVKCWGDNSYMQFGSSAAVNPDGILYTLDINGEPKKVIAGEGFLCVILVSGDLFCSGSNSVGQAGIGGKNWTLNMVQVNVGKGLGVVDAAAGAWHTCAILNNSQVKCWGYHTESLPACGVGPVAADEWARIMKAMGDALPPVSLSGTPVSIAAGNFHTCVVLADGNTQCWGSNFVGELGYGVDGIVGFTNESIPVVELPGDLYALRVWAGGFSTCVLLSNGRVACWGQNSWGMLGYSDSTDRGSDYSSSFMKDYFVMEGVEEVAIGSSSFSCFLLQDQTVRCVGNNDKGQLGNGQPLDNSMFRYLAEQEASMNGLKAIKVVAGIDHACAVLVNLSTVCWGGNLYGQVGTGKVDQTSGAVVTQIKDVADQTMFASCLSNAYCTLPTLGNGTFLTGNKTLAGGIARVMCDNGFTFQNESNTVLILNCLNSGLGKNATWDRLPPKCVKEQPVVIKTCPSSLGLSMRGGGCFLPINSGCQAWTDWAGWINRKSQAAYMSWCMEQDCSQSLETASNWHPYAGCRYVDANGFCMKYESAQEYCVKNPENIYCKDGGLKWALQPLGNASHQPSQWYPKSDVSYYDSSKTFSCSCLKQCRCHGSYGDVECDCYSKLDLPSGSVVRTDFSPVGAGDFGRIKEISKSSWAYQKTCSCMCDKRNYWDDR</sequence>
<dbReference type="SUPFAM" id="SSF50985">
    <property type="entry name" value="RCC1/BLIP-II"/>
    <property type="match status" value="2"/>
</dbReference>
<dbReference type="GO" id="GO:0005085">
    <property type="term" value="F:guanyl-nucleotide exchange factor activity"/>
    <property type="evidence" value="ECO:0007669"/>
    <property type="project" value="TreeGrafter"/>
</dbReference>
<dbReference type="InterPro" id="IPR051553">
    <property type="entry name" value="Ran_GTPase-activating"/>
</dbReference>
<feature type="chain" id="PRO_5030524428" description="Sushi domain-containing protein" evidence="3">
    <location>
        <begin position="21"/>
        <end position="726"/>
    </location>
</feature>
<feature type="domain" description="Sushi" evidence="4">
    <location>
        <begin position="447"/>
        <end position="513"/>
    </location>
</feature>
<name>A0A7S4P3B7_GUITH</name>
<organism evidence="5">
    <name type="scientific">Guillardia theta</name>
    <name type="common">Cryptophyte</name>
    <name type="synonym">Cryptomonas phi</name>
    <dbReference type="NCBI Taxonomy" id="55529"/>
    <lineage>
        <taxon>Eukaryota</taxon>
        <taxon>Cryptophyceae</taxon>
        <taxon>Pyrenomonadales</taxon>
        <taxon>Geminigeraceae</taxon>
        <taxon>Guillardia</taxon>
    </lineage>
</organism>
<dbReference type="Gene3D" id="2.130.10.30">
    <property type="entry name" value="Regulator of chromosome condensation 1/beta-lactamase-inhibitor protein II"/>
    <property type="match status" value="2"/>
</dbReference>
<dbReference type="PROSITE" id="PS50012">
    <property type="entry name" value="RCC1_3"/>
    <property type="match status" value="1"/>
</dbReference>
<keyword evidence="3" id="KW-0732">Signal</keyword>
<feature type="signal peptide" evidence="3">
    <location>
        <begin position="1"/>
        <end position="20"/>
    </location>
</feature>
<gene>
    <name evidence="5" type="ORF">GTHE00462_LOCUS28140</name>
</gene>
<dbReference type="PANTHER" id="PTHR45982:SF1">
    <property type="entry name" value="REGULATOR OF CHROMOSOME CONDENSATION"/>
    <property type="match status" value="1"/>
</dbReference>
<dbReference type="AlphaFoldDB" id="A0A7S4P3B7"/>
<dbReference type="PANTHER" id="PTHR45982">
    <property type="entry name" value="REGULATOR OF CHROMOSOME CONDENSATION"/>
    <property type="match status" value="1"/>
</dbReference>
<protein>
    <recommendedName>
        <fullName evidence="4">Sushi domain-containing protein</fullName>
    </recommendedName>
</protein>
<evidence type="ECO:0000256" key="3">
    <source>
        <dbReference type="SAM" id="SignalP"/>
    </source>
</evidence>
<dbReference type="SUPFAM" id="SSF57535">
    <property type="entry name" value="Complement control module/SCR domain"/>
    <property type="match status" value="1"/>
</dbReference>
<evidence type="ECO:0000256" key="2">
    <source>
        <dbReference type="PROSITE-ProRule" id="PRU00235"/>
    </source>
</evidence>
<proteinExistence type="predicted"/>
<dbReference type="InterPro" id="IPR000436">
    <property type="entry name" value="Sushi_SCR_CCP_dom"/>
</dbReference>
<evidence type="ECO:0000256" key="1">
    <source>
        <dbReference type="ARBA" id="ARBA00023157"/>
    </source>
</evidence>
<keyword evidence="1" id="KW-1015">Disulfide bond</keyword>
<dbReference type="InterPro" id="IPR035976">
    <property type="entry name" value="Sushi/SCR/CCP_sf"/>
</dbReference>
<dbReference type="GO" id="GO:0005737">
    <property type="term" value="C:cytoplasm"/>
    <property type="evidence" value="ECO:0007669"/>
    <property type="project" value="TreeGrafter"/>
</dbReference>
<evidence type="ECO:0000313" key="5">
    <source>
        <dbReference type="EMBL" id="CAE2322403.1"/>
    </source>
</evidence>
<dbReference type="EMBL" id="HBKN01036051">
    <property type="protein sequence ID" value="CAE2322403.1"/>
    <property type="molecule type" value="Transcribed_RNA"/>
</dbReference>
<accession>A0A7S4P3B7</accession>
<dbReference type="PROSITE" id="PS50923">
    <property type="entry name" value="SUSHI"/>
    <property type="match status" value="1"/>
</dbReference>
<dbReference type="InterPro" id="IPR000408">
    <property type="entry name" value="Reg_chr_condens"/>
</dbReference>
<dbReference type="Pfam" id="PF13540">
    <property type="entry name" value="RCC1_2"/>
    <property type="match status" value="3"/>
</dbReference>
<feature type="repeat" description="RCC1" evidence="2">
    <location>
        <begin position="119"/>
        <end position="170"/>
    </location>
</feature>
<reference evidence="5" key="1">
    <citation type="submission" date="2021-01" db="EMBL/GenBank/DDBJ databases">
        <authorList>
            <person name="Corre E."/>
            <person name="Pelletier E."/>
            <person name="Niang G."/>
            <person name="Scheremetjew M."/>
            <person name="Finn R."/>
            <person name="Kale V."/>
            <person name="Holt S."/>
            <person name="Cochrane G."/>
            <person name="Meng A."/>
            <person name="Brown T."/>
            <person name="Cohen L."/>
        </authorList>
    </citation>
    <scope>NUCLEOTIDE SEQUENCE</scope>
    <source>
        <strain evidence="5">CCMP 2712</strain>
    </source>
</reference>
<evidence type="ECO:0000259" key="4">
    <source>
        <dbReference type="PROSITE" id="PS50923"/>
    </source>
</evidence>